<proteinExistence type="predicted"/>
<evidence type="ECO:0000313" key="1">
    <source>
        <dbReference type="EMBL" id="MBX13708.1"/>
    </source>
</evidence>
<protein>
    <submittedName>
        <fullName evidence="1">Uncharacterized protein MANES_05G000500</fullName>
    </submittedName>
</protein>
<dbReference type="AlphaFoldDB" id="A0A2P2L6V4"/>
<accession>A0A2P2L6V4</accession>
<organism evidence="1">
    <name type="scientific">Rhizophora mucronata</name>
    <name type="common">Asiatic mangrove</name>
    <dbReference type="NCBI Taxonomy" id="61149"/>
    <lineage>
        <taxon>Eukaryota</taxon>
        <taxon>Viridiplantae</taxon>
        <taxon>Streptophyta</taxon>
        <taxon>Embryophyta</taxon>
        <taxon>Tracheophyta</taxon>
        <taxon>Spermatophyta</taxon>
        <taxon>Magnoliopsida</taxon>
        <taxon>eudicotyledons</taxon>
        <taxon>Gunneridae</taxon>
        <taxon>Pentapetalae</taxon>
        <taxon>rosids</taxon>
        <taxon>fabids</taxon>
        <taxon>Malpighiales</taxon>
        <taxon>Rhizophoraceae</taxon>
        <taxon>Rhizophora</taxon>
    </lineage>
</organism>
<dbReference type="EMBL" id="GGEC01033224">
    <property type="protein sequence ID" value="MBX13708.1"/>
    <property type="molecule type" value="Transcribed_RNA"/>
</dbReference>
<name>A0A2P2L6V4_RHIMU</name>
<reference evidence="1" key="1">
    <citation type="submission" date="2018-02" db="EMBL/GenBank/DDBJ databases">
        <title>Rhizophora mucronata_Transcriptome.</title>
        <authorList>
            <person name="Meera S.P."/>
            <person name="Sreeshan A."/>
            <person name="Augustine A."/>
        </authorList>
    </citation>
    <scope>NUCLEOTIDE SEQUENCE</scope>
    <source>
        <tissue evidence="1">Leaf</tissue>
    </source>
</reference>
<sequence length="69" mass="8233">MFNQSELKVISVPQTKTVRSEHRSLQFNPSHKKPKNRTNEIYHHHKLLINILKYGSTKILYKIYILNTN</sequence>